<keyword evidence="2" id="KW-1133">Transmembrane helix</keyword>
<dbReference type="AlphaFoldDB" id="A0A7S2BVA4"/>
<feature type="compositionally biased region" description="Basic residues" evidence="1">
    <location>
        <begin position="96"/>
        <end position="109"/>
    </location>
</feature>
<proteinExistence type="predicted"/>
<feature type="compositionally biased region" description="Basic residues" evidence="1">
    <location>
        <begin position="66"/>
        <end position="75"/>
    </location>
</feature>
<keyword evidence="2" id="KW-0472">Membrane</keyword>
<organism evidence="3">
    <name type="scientific">Haptolina brevifila</name>
    <dbReference type="NCBI Taxonomy" id="156173"/>
    <lineage>
        <taxon>Eukaryota</taxon>
        <taxon>Haptista</taxon>
        <taxon>Haptophyta</taxon>
        <taxon>Prymnesiophyceae</taxon>
        <taxon>Prymnesiales</taxon>
        <taxon>Prymnesiaceae</taxon>
        <taxon>Haptolina</taxon>
    </lineage>
</organism>
<protein>
    <submittedName>
        <fullName evidence="3">Uncharacterized protein</fullName>
    </submittedName>
</protein>
<evidence type="ECO:0000256" key="1">
    <source>
        <dbReference type="SAM" id="MobiDB-lite"/>
    </source>
</evidence>
<sequence length="128" mass="14114">MAPVTVHHTPESEDKESSSFAHAGLTSVPWATVALLALGLGVVTSLCFTAMCWMLCRHYYEASVSTRRRKRRSKRVPSTDLDDEDADNNEKGEKRTPRKTRHQGKKKGRADKGAGASSERAPITSSRT</sequence>
<gene>
    <name evidence="3" type="ORF">CBRE1094_LOCUS4380</name>
</gene>
<keyword evidence="2" id="KW-0812">Transmembrane</keyword>
<feature type="region of interest" description="Disordered" evidence="1">
    <location>
        <begin position="64"/>
        <end position="128"/>
    </location>
</feature>
<feature type="transmembrane region" description="Helical" evidence="2">
    <location>
        <begin position="33"/>
        <end position="60"/>
    </location>
</feature>
<evidence type="ECO:0000313" key="3">
    <source>
        <dbReference type="EMBL" id="CAD9407818.1"/>
    </source>
</evidence>
<accession>A0A7S2BVA4</accession>
<evidence type="ECO:0000256" key="2">
    <source>
        <dbReference type="SAM" id="Phobius"/>
    </source>
</evidence>
<dbReference type="EMBL" id="HBGU01007932">
    <property type="protein sequence ID" value="CAD9407818.1"/>
    <property type="molecule type" value="Transcribed_RNA"/>
</dbReference>
<reference evidence="3" key="1">
    <citation type="submission" date="2021-01" db="EMBL/GenBank/DDBJ databases">
        <authorList>
            <person name="Corre E."/>
            <person name="Pelletier E."/>
            <person name="Niang G."/>
            <person name="Scheremetjew M."/>
            <person name="Finn R."/>
            <person name="Kale V."/>
            <person name="Holt S."/>
            <person name="Cochrane G."/>
            <person name="Meng A."/>
            <person name="Brown T."/>
            <person name="Cohen L."/>
        </authorList>
    </citation>
    <scope>NUCLEOTIDE SEQUENCE</scope>
    <source>
        <strain evidence="3">UTEX LB 985</strain>
    </source>
</reference>
<name>A0A7S2BVA4_9EUKA</name>